<reference evidence="2 3" key="1">
    <citation type="journal article" date="2018" name="ISME J.">
        <title>Endosymbiont genomes yield clues of tubeworm success.</title>
        <authorList>
            <person name="Li Y."/>
            <person name="Liles M.R."/>
            <person name="Halanych K.M."/>
        </authorList>
    </citation>
    <scope>NUCLEOTIDE SEQUENCE [LARGE SCALE GENOMIC DNA]</scope>
    <source>
        <strain evidence="2">A1462</strain>
    </source>
</reference>
<sequence length="344" mass="38708">MVDNLEVPPDLSRSAINDALMVPEAGAAGSASYSEYATNRQGGGSTTPRLAGSTVLPTVEDVEVKRDGDQRWLLINATPDEVWPRVVEFWRQNGLLLVEQDPTVGIMRTDWLESRADVKQGTITELFRKVLDSVYSSATRDQFRVRLEDGENPGTTELYLTHRGLEEKLVEKIGGDADTTYWTPRPHDPGVEAEMLRRLMVYLGVSGEHAEQALARKEERKARSELVKSATEAYLIINEGFARGWRLTGVALDRVGFAVEDRNRSEGIYFVRYIDPDKEGGKEKGFFSKLAFWSDDKLDDENQYQVKLEAEGKTSRVTVLNQQGERDNSSTALRILTLLHENIR</sequence>
<comment type="caution">
    <text evidence="2">The sequence shown here is derived from an EMBL/GenBank/DDBJ whole genome shotgun (WGS) entry which is preliminary data.</text>
</comment>
<dbReference type="InterPro" id="IPR042268">
    <property type="entry name" value="BamC_C"/>
</dbReference>
<proteinExistence type="predicted"/>
<feature type="region of interest" description="Disordered" evidence="1">
    <location>
        <begin position="33"/>
        <end position="53"/>
    </location>
</feature>
<keyword evidence="3" id="KW-1185">Reference proteome</keyword>
<evidence type="ECO:0000313" key="3">
    <source>
        <dbReference type="Proteomes" id="UP000254771"/>
    </source>
</evidence>
<gene>
    <name evidence="2" type="ORF">DIZ78_03255</name>
</gene>
<evidence type="ECO:0000256" key="1">
    <source>
        <dbReference type="SAM" id="MobiDB-lite"/>
    </source>
</evidence>
<name>A0A370DS73_9GAMM</name>
<protein>
    <recommendedName>
        <fullName evidence="4">Outer membrane protein assembly factor BamC</fullName>
    </recommendedName>
</protein>
<accession>A0A370DS73</accession>
<evidence type="ECO:0008006" key="4">
    <source>
        <dbReference type="Google" id="ProtNLM"/>
    </source>
</evidence>
<dbReference type="Pfam" id="PF06804">
    <property type="entry name" value="Lipoprotein_18"/>
    <property type="match status" value="1"/>
</dbReference>
<dbReference type="Gene3D" id="3.30.310.170">
    <property type="entry name" value="Outer membrane protein assembly factor BamC"/>
    <property type="match status" value="1"/>
</dbReference>
<dbReference type="EMBL" id="QFXE01000005">
    <property type="protein sequence ID" value="RDH87935.1"/>
    <property type="molecule type" value="Genomic_DNA"/>
</dbReference>
<evidence type="ECO:0000313" key="2">
    <source>
        <dbReference type="EMBL" id="RDH87935.1"/>
    </source>
</evidence>
<dbReference type="AlphaFoldDB" id="A0A370DS73"/>
<dbReference type="Proteomes" id="UP000254771">
    <property type="component" value="Unassembled WGS sequence"/>
</dbReference>
<dbReference type="InterPro" id="IPR010653">
    <property type="entry name" value="NlpB/DapX"/>
</dbReference>
<organism evidence="2 3">
    <name type="scientific">endosymbiont of Escarpia spicata</name>
    <dbReference type="NCBI Taxonomy" id="2200908"/>
    <lineage>
        <taxon>Bacteria</taxon>
        <taxon>Pseudomonadati</taxon>
        <taxon>Pseudomonadota</taxon>
        <taxon>Gammaproteobacteria</taxon>
        <taxon>sulfur-oxidizing symbionts</taxon>
    </lineage>
</organism>